<name>A0A918M7F9_9ACTN</name>
<dbReference type="Proteomes" id="UP000636661">
    <property type="component" value="Unassembled WGS sequence"/>
</dbReference>
<dbReference type="SMART" id="SM00382">
    <property type="entry name" value="AAA"/>
    <property type="match status" value="1"/>
</dbReference>
<organism evidence="2 3">
    <name type="scientific">Streptomyces lavendofoliae</name>
    <dbReference type="NCBI Taxonomy" id="67314"/>
    <lineage>
        <taxon>Bacteria</taxon>
        <taxon>Bacillati</taxon>
        <taxon>Actinomycetota</taxon>
        <taxon>Actinomycetes</taxon>
        <taxon>Kitasatosporales</taxon>
        <taxon>Streptomycetaceae</taxon>
        <taxon>Streptomyces</taxon>
    </lineage>
</organism>
<reference evidence="2" key="1">
    <citation type="journal article" date="2014" name="Int. J. Syst. Evol. Microbiol.">
        <title>Complete genome sequence of Corynebacterium casei LMG S-19264T (=DSM 44701T), isolated from a smear-ripened cheese.</title>
        <authorList>
            <consortium name="US DOE Joint Genome Institute (JGI-PGF)"/>
            <person name="Walter F."/>
            <person name="Albersmeier A."/>
            <person name="Kalinowski J."/>
            <person name="Ruckert C."/>
        </authorList>
    </citation>
    <scope>NUCLEOTIDE SEQUENCE</scope>
    <source>
        <strain evidence="2">JCM 4391</strain>
    </source>
</reference>
<dbReference type="InterPro" id="IPR003593">
    <property type="entry name" value="AAA+_ATPase"/>
</dbReference>
<keyword evidence="3" id="KW-1185">Reference proteome</keyword>
<dbReference type="Gene3D" id="3.40.50.300">
    <property type="entry name" value="P-loop containing nucleotide triphosphate hydrolases"/>
    <property type="match status" value="1"/>
</dbReference>
<comment type="caution">
    <text evidence="2">The sequence shown here is derived from an EMBL/GenBank/DDBJ whole genome shotgun (WGS) entry which is preliminary data.</text>
</comment>
<dbReference type="CDD" id="cd00009">
    <property type="entry name" value="AAA"/>
    <property type="match status" value="1"/>
</dbReference>
<dbReference type="Pfam" id="PF09848">
    <property type="entry name" value="SLFN-g3_helicase"/>
    <property type="match status" value="1"/>
</dbReference>
<dbReference type="GO" id="GO:0005524">
    <property type="term" value="F:ATP binding"/>
    <property type="evidence" value="ECO:0007669"/>
    <property type="project" value="UniProtKB-KW"/>
</dbReference>
<dbReference type="SUPFAM" id="SSF52540">
    <property type="entry name" value="P-loop containing nucleoside triphosphate hydrolases"/>
    <property type="match status" value="1"/>
</dbReference>
<reference evidence="2" key="2">
    <citation type="submission" date="2020-09" db="EMBL/GenBank/DDBJ databases">
        <authorList>
            <person name="Sun Q."/>
            <person name="Ohkuma M."/>
        </authorList>
    </citation>
    <scope>NUCLEOTIDE SEQUENCE</scope>
    <source>
        <strain evidence="2">JCM 4391</strain>
    </source>
</reference>
<dbReference type="AlphaFoldDB" id="A0A918M7F9"/>
<dbReference type="InterPro" id="IPR018647">
    <property type="entry name" value="SLFN_3-like_DNA/RNA_helicase"/>
</dbReference>
<evidence type="ECO:0000313" key="3">
    <source>
        <dbReference type="Proteomes" id="UP000636661"/>
    </source>
</evidence>
<keyword evidence="2" id="KW-0067">ATP-binding</keyword>
<protein>
    <submittedName>
        <fullName evidence="2">ATP-binding protein</fullName>
    </submittedName>
</protein>
<dbReference type="RefSeq" id="WP_189554219.1">
    <property type="nucleotide sequence ID" value="NZ_BMTP01000019.1"/>
</dbReference>
<dbReference type="InterPro" id="IPR027417">
    <property type="entry name" value="P-loop_NTPase"/>
</dbReference>
<dbReference type="EMBL" id="BMTP01000019">
    <property type="protein sequence ID" value="GGU61401.1"/>
    <property type="molecule type" value="Genomic_DNA"/>
</dbReference>
<accession>A0A918M7F9</accession>
<feature type="domain" description="AAA+ ATPase" evidence="1">
    <location>
        <begin position="261"/>
        <end position="411"/>
    </location>
</feature>
<sequence length="628" mass="70548">MPLLRMPVHELVDRCQHDTLADDLAERHRQARLGRLEDGEIRSWRNSLPALARLLDEAGLQHVEVLIEYQLALSSLRADVVLAGWHPRTSQPSYVIVELKQWTHARALPDTEDLCLPGVGNNNRAFLHPVAQVRRYCQYLQDFTTVLDAEPDAVAGVAYLHNADTNDVADLLALAPDHHGRLFTHSTRDQLITHLQTRLSPAHGTTAADELVNSPLAPSRPLLRATAEEILHADRYVLLDQQQVAVSLVRRAVKKAREADSKEVLIVTGGPGSGKSVIALHLMRHLAHDRHTVVHATGSKSFTRTLHHAIGTYNPRIRKLFGYFMNFADAPKNGLDALICDEAHRIRAHSVRHRGVRQIDELLDAARVPVFLLDDHQVVRPGEMGSRKAIDQAAAARGLRPRHIDLNGQFRNGGSRAYEQWVLRLLQLTDEPATEWTDERTFHVRVVDSPQQMEDLLQAKEAQHLTARITAGFCWRWSDPRRGRLVDDITIGSWHKPWNLRGESRLDGVPPSWLWATDPDGFGQVGCIYTAQGFEYDWNGVILGDDLVWRQDRWLPNPQASKDPALSNTDPATFLRLVRNTYKVLLTRGMSGTLLYSTDPETQARLRQLVPAPTAAEPNPPAPVQQPT</sequence>
<evidence type="ECO:0000313" key="2">
    <source>
        <dbReference type="EMBL" id="GGU61401.1"/>
    </source>
</evidence>
<evidence type="ECO:0000259" key="1">
    <source>
        <dbReference type="SMART" id="SM00382"/>
    </source>
</evidence>
<gene>
    <name evidence="2" type="ORF">GCM10010274_57850</name>
</gene>
<keyword evidence="2" id="KW-0547">Nucleotide-binding</keyword>
<proteinExistence type="predicted"/>